<evidence type="ECO:0008006" key="5">
    <source>
        <dbReference type="Google" id="ProtNLM"/>
    </source>
</evidence>
<feature type="compositionally biased region" description="Pro residues" evidence="1">
    <location>
        <begin position="124"/>
        <end position="134"/>
    </location>
</feature>
<dbReference type="KEGG" id="bic:LMTR13_26970"/>
<sequence>MEIMDQTAGSDLPPVLHKSSRRVSWLLVLVVFLVGLCAAGAYFWTNVGELVETLAAREVAPMPGLSPEDRAALSEIQSGQQKASDELAELNRSISAQLADLTRMSDQIAALTLRIDSLQNPAPTASPPHVPRPTPGHAVSEPTKTLVRSSKPQGPVSVGGAPLVSGPKPDEP</sequence>
<feature type="transmembrane region" description="Helical" evidence="2">
    <location>
        <begin position="23"/>
        <end position="44"/>
    </location>
</feature>
<evidence type="ECO:0000256" key="1">
    <source>
        <dbReference type="SAM" id="MobiDB-lite"/>
    </source>
</evidence>
<keyword evidence="4" id="KW-1185">Reference proteome</keyword>
<organism evidence="3 4">
    <name type="scientific">Bradyrhizobium icense</name>
    <dbReference type="NCBI Taxonomy" id="1274631"/>
    <lineage>
        <taxon>Bacteria</taxon>
        <taxon>Pseudomonadati</taxon>
        <taxon>Pseudomonadota</taxon>
        <taxon>Alphaproteobacteria</taxon>
        <taxon>Hyphomicrobiales</taxon>
        <taxon>Nitrobacteraceae</taxon>
        <taxon>Bradyrhizobium</taxon>
    </lineage>
</organism>
<gene>
    <name evidence="3" type="ORF">LMTR13_26970</name>
</gene>
<evidence type="ECO:0000313" key="4">
    <source>
        <dbReference type="Proteomes" id="UP000092839"/>
    </source>
</evidence>
<evidence type="ECO:0000313" key="3">
    <source>
        <dbReference type="EMBL" id="ANW05890.1"/>
    </source>
</evidence>
<dbReference type="Proteomes" id="UP000092839">
    <property type="component" value="Chromosome"/>
</dbReference>
<feature type="region of interest" description="Disordered" evidence="1">
    <location>
        <begin position="119"/>
        <end position="172"/>
    </location>
</feature>
<keyword evidence="2" id="KW-0812">Transmembrane</keyword>
<protein>
    <recommendedName>
        <fullName evidence="5">SlyX family protein</fullName>
    </recommendedName>
</protein>
<proteinExistence type="predicted"/>
<dbReference type="EMBL" id="CP016428">
    <property type="protein sequence ID" value="ANW05890.1"/>
    <property type="molecule type" value="Genomic_DNA"/>
</dbReference>
<accession>A0A1B1USW3</accession>
<reference evidence="3 4" key="1">
    <citation type="submission" date="2016-07" db="EMBL/GenBank/DDBJ databases">
        <title>Complete genome sequence of Bradyrhizobium icense LMTR 13T, a potential inoculant strain isolated from lima bean (Phaseolus lunatus) in Peru.</title>
        <authorList>
            <person name="Ormeno-Orrillo E."/>
            <person name="Duran D."/>
            <person name="Rogel M.A."/>
            <person name="Rey L."/>
            <person name="Imperial J."/>
            <person name="Ruiz-Argueso T."/>
            <person name="Martinez-Romero E."/>
        </authorList>
    </citation>
    <scope>NUCLEOTIDE SEQUENCE [LARGE SCALE GENOMIC DNA]</scope>
    <source>
        <strain evidence="3 4">LMTR 13</strain>
    </source>
</reference>
<dbReference type="AlphaFoldDB" id="A0A1B1USW3"/>
<evidence type="ECO:0000256" key="2">
    <source>
        <dbReference type="SAM" id="Phobius"/>
    </source>
</evidence>
<keyword evidence="2" id="KW-0472">Membrane</keyword>
<feature type="compositionally biased region" description="Polar residues" evidence="1">
    <location>
        <begin position="142"/>
        <end position="152"/>
    </location>
</feature>
<name>A0A1B1USW3_9BRAD</name>
<keyword evidence="2" id="KW-1133">Transmembrane helix</keyword>